<dbReference type="GO" id="GO:0016020">
    <property type="term" value="C:membrane"/>
    <property type="evidence" value="ECO:0007669"/>
    <property type="project" value="TreeGrafter"/>
</dbReference>
<comment type="similarity">
    <text evidence="1">Belongs to the IF-3 family.</text>
</comment>
<dbReference type="EMBL" id="BARW01018298">
    <property type="protein sequence ID" value="GAI97344.1"/>
    <property type="molecule type" value="Genomic_DNA"/>
</dbReference>
<keyword evidence="3" id="KW-0648">Protein biosynthesis</keyword>
<proteinExistence type="inferred from homology"/>
<dbReference type="GO" id="GO:0032790">
    <property type="term" value="P:ribosome disassembly"/>
    <property type="evidence" value="ECO:0007669"/>
    <property type="project" value="TreeGrafter"/>
</dbReference>
<accession>X1UY84</accession>
<dbReference type="SUPFAM" id="SSF54364">
    <property type="entry name" value="Translation initiation factor IF3, N-terminal domain"/>
    <property type="match status" value="1"/>
</dbReference>
<evidence type="ECO:0000256" key="2">
    <source>
        <dbReference type="ARBA" id="ARBA00022540"/>
    </source>
</evidence>
<dbReference type="InterPro" id="IPR019814">
    <property type="entry name" value="Translation_initiation_fac_3_N"/>
</dbReference>
<dbReference type="Gene3D" id="3.10.20.80">
    <property type="entry name" value="Translation initiation factor 3 (IF-3), N-terminal domain"/>
    <property type="match status" value="1"/>
</dbReference>
<evidence type="ECO:0000259" key="4">
    <source>
        <dbReference type="Pfam" id="PF05198"/>
    </source>
</evidence>
<organism evidence="5">
    <name type="scientific">marine sediment metagenome</name>
    <dbReference type="NCBI Taxonomy" id="412755"/>
    <lineage>
        <taxon>unclassified sequences</taxon>
        <taxon>metagenomes</taxon>
        <taxon>ecological metagenomes</taxon>
    </lineage>
</organism>
<dbReference type="Pfam" id="PF05198">
    <property type="entry name" value="IF3_N"/>
    <property type="match status" value="1"/>
</dbReference>
<protein>
    <recommendedName>
        <fullName evidence="4">Translation initiation factor 3 N-terminal domain-containing protein</fullName>
    </recommendedName>
</protein>
<sequence length="121" mass="13926">MGKNIIKELRVNERIKAREVRLVGEKGEQLGIMPLYQAWEIAKQNNLDLVEVAATAVPPVCRLLDYGKYKYEQTKKEREARKGQKVSLLREVRLRPKVGEHDFDAKARSARKLLGEGNKVR</sequence>
<dbReference type="FunFam" id="3.10.20.80:FF:000001">
    <property type="entry name" value="Translation initiation factor IF-3"/>
    <property type="match status" value="1"/>
</dbReference>
<dbReference type="PANTHER" id="PTHR10938:SF0">
    <property type="entry name" value="TRANSLATION INITIATION FACTOR IF-3, MITOCHONDRIAL"/>
    <property type="match status" value="1"/>
</dbReference>
<dbReference type="InterPro" id="IPR036787">
    <property type="entry name" value="T_IF-3_N_sf"/>
</dbReference>
<gene>
    <name evidence="5" type="ORF">S12H4_31368</name>
</gene>
<dbReference type="PANTHER" id="PTHR10938">
    <property type="entry name" value="TRANSLATION INITIATION FACTOR IF-3"/>
    <property type="match status" value="1"/>
</dbReference>
<reference evidence="5" key="1">
    <citation type="journal article" date="2014" name="Front. Microbiol.">
        <title>High frequency of phylogenetically diverse reductive dehalogenase-homologous genes in deep subseafloor sedimentary metagenomes.</title>
        <authorList>
            <person name="Kawai M."/>
            <person name="Futagami T."/>
            <person name="Toyoda A."/>
            <person name="Takaki Y."/>
            <person name="Nishi S."/>
            <person name="Hori S."/>
            <person name="Arai W."/>
            <person name="Tsubouchi T."/>
            <person name="Morono Y."/>
            <person name="Uchiyama I."/>
            <person name="Ito T."/>
            <person name="Fujiyama A."/>
            <person name="Inagaki F."/>
            <person name="Takami H."/>
        </authorList>
    </citation>
    <scope>NUCLEOTIDE SEQUENCE</scope>
    <source>
        <strain evidence="5">Expedition CK06-06</strain>
    </source>
</reference>
<keyword evidence="2" id="KW-0396">Initiation factor</keyword>
<evidence type="ECO:0000256" key="1">
    <source>
        <dbReference type="ARBA" id="ARBA00005439"/>
    </source>
</evidence>
<evidence type="ECO:0000313" key="5">
    <source>
        <dbReference type="EMBL" id="GAI97344.1"/>
    </source>
</evidence>
<comment type="caution">
    <text evidence="5">The sequence shown here is derived from an EMBL/GenBank/DDBJ whole genome shotgun (WGS) entry which is preliminary data.</text>
</comment>
<dbReference type="NCBIfam" id="TIGR00168">
    <property type="entry name" value="infC"/>
    <property type="match status" value="1"/>
</dbReference>
<dbReference type="Gene3D" id="3.30.110.10">
    <property type="entry name" value="Translation initiation factor 3 (IF-3), C-terminal domain"/>
    <property type="match status" value="1"/>
</dbReference>
<feature type="domain" description="Translation initiation factor 3 N-terminal" evidence="4">
    <location>
        <begin position="11"/>
        <end position="80"/>
    </location>
</feature>
<dbReference type="SUPFAM" id="SSF55200">
    <property type="entry name" value="Translation initiation factor IF3, C-terminal domain"/>
    <property type="match status" value="1"/>
</dbReference>
<name>X1UY84_9ZZZZ</name>
<dbReference type="GO" id="GO:0043022">
    <property type="term" value="F:ribosome binding"/>
    <property type="evidence" value="ECO:0007669"/>
    <property type="project" value="TreeGrafter"/>
</dbReference>
<dbReference type="GO" id="GO:0003743">
    <property type="term" value="F:translation initiation factor activity"/>
    <property type="evidence" value="ECO:0007669"/>
    <property type="project" value="UniProtKB-KW"/>
</dbReference>
<dbReference type="PROSITE" id="PS00938">
    <property type="entry name" value="IF3"/>
    <property type="match status" value="1"/>
</dbReference>
<evidence type="ECO:0000256" key="3">
    <source>
        <dbReference type="ARBA" id="ARBA00022917"/>
    </source>
</evidence>
<dbReference type="InterPro" id="IPR001288">
    <property type="entry name" value="Translation_initiation_fac_3"/>
</dbReference>
<dbReference type="InterPro" id="IPR036788">
    <property type="entry name" value="T_IF-3_C_sf"/>
</dbReference>
<dbReference type="GO" id="GO:0005829">
    <property type="term" value="C:cytosol"/>
    <property type="evidence" value="ECO:0007669"/>
    <property type="project" value="TreeGrafter"/>
</dbReference>
<dbReference type="AlphaFoldDB" id="X1UY84"/>
<dbReference type="InterPro" id="IPR019813">
    <property type="entry name" value="Translation_initiation_fac3_CS"/>
</dbReference>